<dbReference type="SUPFAM" id="SSF52540">
    <property type="entry name" value="P-loop containing nucleoside triphosphate hydrolases"/>
    <property type="match status" value="1"/>
</dbReference>
<accession>A0AAJ5Z437</accession>
<feature type="region of interest" description="Disordered" evidence="1">
    <location>
        <begin position="278"/>
        <end position="306"/>
    </location>
</feature>
<dbReference type="AlphaFoldDB" id="A0AAJ5Z437"/>
<sequence length="860" mass="95090">MGRSKSKRKSEPSFVVDTQSENVPESIGLTSKAADSSTSAATGLDLPDHVEIVTRDTPSIEPVPAQDGEYEQLDADTSRYYDAEANDERKRKGICPVQYTYYTPDEYDKVRAKKYRHEQRRMSDTQKREKRQNKARQAWAATLVLPDNDAGPSDDTDDEQPHPSAPRDWDPVRRVCYNCAAVGHHWGDDCFLRRTNPTRPTGDPSPFSELMAHTGPFRMQYHDTMRSRRPSAPPPPTRTRHSLPSRPSLLDDMQDMDEQYWLSRHKKLRGQDAALSDLEDDAPTQPKPPKRPHLSGLSAHTSAGAKTAVCAAMEDEPPSPSLASLETRRDENKENIAPIRQVPAAILAEEHAVRTHDAIAMRTRRRMAAMPVTPPSTPKKRRDPSAQYTTPTKRSKTLDTPPPTPTSSVYAQARALLRKEVLVGRSAERSKLHEFLDTSLQGNSSGCLHISGMPGTGKTALVRDVMRERLDEHMYMNCVGLSHPQEAAHRVAAALNVPDVSALECLSTSRRHSLVVVLDEMDLWLHTHRDMLYRMFCLPKLLHARTQGAVRLALIGIANSLDLTEQFLPVLRSQGVSPSVLHFSPMPADEVQALLAARLHDVPGAFTQAALQLLARKLTASTGDIRRALDTCRQALDLAEQDQRGSVTPTHILRVFSQMAGHAQVSRVRALGVHAKLLLLAWIVLQQHAEAGLVRRSGTSRGDGGVSLSDLEAEYTRMLEYDAAFVTPLGGSELLDVLERLEVQGLVRIWSEAGSSQASSSSVRVSPSAKRAAARQMLATNRRMAPTLERECLVRALTTGATSPAEAADTTHTPTVVDAMTRLLERADLDIARQTKWRVDEQARVRKEELGGGRGAIADM</sequence>
<gene>
    <name evidence="3" type="primary">CDC6</name>
    <name evidence="3" type="ORF">MARU1_001532</name>
</gene>
<proteinExistence type="predicted"/>
<reference evidence="3 4" key="1">
    <citation type="submission" date="2023-03" db="EMBL/GenBank/DDBJ databases">
        <title>Mating type loci evolution in Malassezia.</title>
        <authorList>
            <person name="Coelho M.A."/>
        </authorList>
    </citation>
    <scope>NUCLEOTIDE SEQUENCE [LARGE SCALE GENOMIC DNA]</scope>
    <source>
        <strain evidence="3 4">CBS 13387</strain>
    </source>
</reference>
<dbReference type="Gene3D" id="3.40.50.300">
    <property type="entry name" value="P-loop containing nucleotide triphosphate hydrolases"/>
    <property type="match status" value="1"/>
</dbReference>
<dbReference type="Gene3D" id="1.10.8.60">
    <property type="match status" value="1"/>
</dbReference>
<evidence type="ECO:0000313" key="3">
    <source>
        <dbReference type="EMBL" id="WFD15514.1"/>
    </source>
</evidence>
<dbReference type="EMBL" id="CP119918">
    <property type="protein sequence ID" value="WFD15514.1"/>
    <property type="molecule type" value="Genomic_DNA"/>
</dbReference>
<keyword evidence="4" id="KW-1185">Reference proteome</keyword>
<dbReference type="PANTHER" id="PTHR10763:SF26">
    <property type="entry name" value="CELL DIVISION CONTROL PROTEIN 6 HOMOLOG"/>
    <property type="match status" value="1"/>
</dbReference>
<feature type="compositionally biased region" description="Low complexity" evidence="1">
    <location>
        <begin position="30"/>
        <end position="42"/>
    </location>
</feature>
<organism evidence="3 4">
    <name type="scientific">Malassezia arunalokei</name>
    <dbReference type="NCBI Taxonomy" id="1514897"/>
    <lineage>
        <taxon>Eukaryota</taxon>
        <taxon>Fungi</taxon>
        <taxon>Dikarya</taxon>
        <taxon>Basidiomycota</taxon>
        <taxon>Ustilaginomycotina</taxon>
        <taxon>Malasseziomycetes</taxon>
        <taxon>Malasseziales</taxon>
        <taxon>Malasseziaceae</taxon>
        <taxon>Malassezia</taxon>
    </lineage>
</organism>
<evidence type="ECO:0000256" key="1">
    <source>
        <dbReference type="SAM" id="MobiDB-lite"/>
    </source>
</evidence>
<evidence type="ECO:0000259" key="2">
    <source>
        <dbReference type="Pfam" id="PF13191"/>
    </source>
</evidence>
<feature type="region of interest" description="Disordered" evidence="1">
    <location>
        <begin position="369"/>
        <end position="406"/>
    </location>
</feature>
<feature type="domain" description="Orc1-like AAA ATPase" evidence="2">
    <location>
        <begin position="422"/>
        <end position="481"/>
    </location>
</feature>
<dbReference type="InterPro" id="IPR050311">
    <property type="entry name" value="ORC1/CDC6"/>
</dbReference>
<dbReference type="GO" id="GO:0006270">
    <property type="term" value="P:DNA replication initiation"/>
    <property type="evidence" value="ECO:0007669"/>
    <property type="project" value="TreeGrafter"/>
</dbReference>
<dbReference type="GO" id="GO:0003688">
    <property type="term" value="F:DNA replication origin binding"/>
    <property type="evidence" value="ECO:0007669"/>
    <property type="project" value="TreeGrafter"/>
</dbReference>
<feature type="region of interest" description="Disordered" evidence="1">
    <location>
        <begin position="114"/>
        <end position="170"/>
    </location>
</feature>
<feature type="compositionally biased region" description="Basic and acidic residues" evidence="1">
    <location>
        <begin position="159"/>
        <end position="170"/>
    </location>
</feature>
<name>A0AAJ5Z437_9BASI</name>
<dbReference type="Proteomes" id="UP001217582">
    <property type="component" value="Chromosome 3"/>
</dbReference>
<dbReference type="Gene3D" id="4.10.60.10">
    <property type="entry name" value="Zinc finger, CCHC-type"/>
    <property type="match status" value="1"/>
</dbReference>
<feature type="region of interest" description="Disordered" evidence="1">
    <location>
        <begin position="224"/>
        <end position="250"/>
    </location>
</feature>
<dbReference type="GO" id="GO:0033314">
    <property type="term" value="P:mitotic DNA replication checkpoint signaling"/>
    <property type="evidence" value="ECO:0007669"/>
    <property type="project" value="TreeGrafter"/>
</dbReference>
<feature type="region of interest" description="Disordered" evidence="1">
    <location>
        <begin position="1"/>
        <end position="46"/>
    </location>
</feature>
<dbReference type="GO" id="GO:0005634">
    <property type="term" value="C:nucleus"/>
    <property type="evidence" value="ECO:0007669"/>
    <property type="project" value="TreeGrafter"/>
</dbReference>
<dbReference type="InterPro" id="IPR027417">
    <property type="entry name" value="P-loop_NTPase"/>
</dbReference>
<protein>
    <submittedName>
        <fullName evidence="3">AAA ATPase</fullName>
    </submittedName>
</protein>
<dbReference type="GO" id="GO:0005524">
    <property type="term" value="F:ATP binding"/>
    <property type="evidence" value="ECO:0007669"/>
    <property type="project" value="UniProtKB-KW"/>
</dbReference>
<dbReference type="InterPro" id="IPR041664">
    <property type="entry name" value="AAA_16"/>
</dbReference>
<dbReference type="Pfam" id="PF13191">
    <property type="entry name" value="AAA_16"/>
    <property type="match status" value="1"/>
</dbReference>
<evidence type="ECO:0000313" key="4">
    <source>
        <dbReference type="Proteomes" id="UP001217582"/>
    </source>
</evidence>
<dbReference type="PANTHER" id="PTHR10763">
    <property type="entry name" value="CELL DIVISION CONTROL PROTEIN 6-RELATED"/>
    <property type="match status" value="1"/>
</dbReference>